<feature type="compositionally biased region" description="Polar residues" evidence="7">
    <location>
        <begin position="222"/>
        <end position="240"/>
    </location>
</feature>
<evidence type="ECO:0000313" key="9">
    <source>
        <dbReference type="EMBL" id="KAK4794348.1"/>
    </source>
</evidence>
<dbReference type="AlphaFoldDB" id="A0AAN7MCG4"/>
<organism evidence="9 10">
    <name type="scientific">Trapa natans</name>
    <name type="common">Water chestnut</name>
    <dbReference type="NCBI Taxonomy" id="22666"/>
    <lineage>
        <taxon>Eukaryota</taxon>
        <taxon>Viridiplantae</taxon>
        <taxon>Streptophyta</taxon>
        <taxon>Embryophyta</taxon>
        <taxon>Tracheophyta</taxon>
        <taxon>Spermatophyta</taxon>
        <taxon>Magnoliopsida</taxon>
        <taxon>eudicotyledons</taxon>
        <taxon>Gunneridae</taxon>
        <taxon>Pentapetalae</taxon>
        <taxon>rosids</taxon>
        <taxon>malvids</taxon>
        <taxon>Myrtales</taxon>
        <taxon>Lythraceae</taxon>
        <taxon>Trapa</taxon>
    </lineage>
</organism>
<evidence type="ECO:0000259" key="8">
    <source>
        <dbReference type="PROSITE" id="PS50811"/>
    </source>
</evidence>
<accession>A0AAN7MCG4</accession>
<keyword evidence="2" id="KW-0805">Transcription regulation</keyword>
<dbReference type="PROSITE" id="PS50811">
    <property type="entry name" value="WRKY"/>
    <property type="match status" value="1"/>
</dbReference>
<gene>
    <name evidence="9" type="ORF">SAY86_012342</name>
</gene>
<dbReference type="EMBL" id="JAXQNO010000007">
    <property type="protein sequence ID" value="KAK4794348.1"/>
    <property type="molecule type" value="Genomic_DNA"/>
</dbReference>
<dbReference type="SUPFAM" id="SSF118290">
    <property type="entry name" value="WRKY DNA-binding domain"/>
    <property type="match status" value="1"/>
</dbReference>
<dbReference type="GO" id="GO:0000976">
    <property type="term" value="F:transcription cis-regulatory region binding"/>
    <property type="evidence" value="ECO:0007669"/>
    <property type="project" value="TreeGrafter"/>
</dbReference>
<keyword evidence="4" id="KW-0804">Transcription</keyword>
<sequence>MDDDWDLHAVVRGCCTTTAPTATTTTAISTFAQTTSSYHEYFHTGPLPCSSTPLCLEPVNKDVELPDLFKELHDLYKSFSFPKSKPLFLPDPVAVSPPISTFQVAGSSAQIHLKRPHSAESSSVILASNSRCASQPSRAKRSRKNQFKSVCQVPADSLSSDIWAWRKYGQKPIKGSPYPRGYYRCSSSKGCLARKQVERNRSDPGMFIVTYTAEHNHPAPTHRNSLAGSTRQKSSSTSVEPSCAASGDKFNPTRRLPSSTSPATSPEEDMPPSTSRGERDDSMDDDEDGQVDLSQMVLNDDFSVGLEGFVDDGQDCFLDRFPANFGLSWNTTMANSTATAAGGS</sequence>
<dbReference type="SMART" id="SM00774">
    <property type="entry name" value="WRKY"/>
    <property type="match status" value="1"/>
</dbReference>
<evidence type="ECO:0000256" key="5">
    <source>
        <dbReference type="ARBA" id="ARBA00023242"/>
    </source>
</evidence>
<feature type="domain" description="WRKY" evidence="8">
    <location>
        <begin position="154"/>
        <end position="220"/>
    </location>
</feature>
<proteinExistence type="inferred from homology"/>
<keyword evidence="5" id="KW-0539">Nucleus</keyword>
<keyword evidence="3" id="KW-0238">DNA-binding</keyword>
<dbReference type="GO" id="GO:0005634">
    <property type="term" value="C:nucleus"/>
    <property type="evidence" value="ECO:0007669"/>
    <property type="project" value="UniProtKB-SubCell"/>
</dbReference>
<dbReference type="PANTHER" id="PTHR32096:SF61">
    <property type="entry name" value="WRKY TRANSCRIPTION FACTOR 22"/>
    <property type="match status" value="1"/>
</dbReference>
<dbReference type="InterPro" id="IPR003657">
    <property type="entry name" value="WRKY_dom"/>
</dbReference>
<comment type="subcellular location">
    <subcellularLocation>
        <location evidence="1">Nucleus</location>
    </subcellularLocation>
</comment>
<evidence type="ECO:0000256" key="6">
    <source>
        <dbReference type="ARBA" id="ARBA00060761"/>
    </source>
</evidence>
<dbReference type="PANTHER" id="PTHR32096">
    <property type="entry name" value="WRKY TRANSCRIPTION FACTOR 30-RELATED-RELATED"/>
    <property type="match status" value="1"/>
</dbReference>
<evidence type="ECO:0000256" key="4">
    <source>
        <dbReference type="ARBA" id="ARBA00023163"/>
    </source>
</evidence>
<evidence type="ECO:0000313" key="10">
    <source>
        <dbReference type="Proteomes" id="UP001346149"/>
    </source>
</evidence>
<protein>
    <recommendedName>
        <fullName evidence="8">WRKY domain-containing protein</fullName>
    </recommendedName>
</protein>
<dbReference type="Gene3D" id="2.20.25.80">
    <property type="entry name" value="WRKY domain"/>
    <property type="match status" value="1"/>
</dbReference>
<feature type="region of interest" description="Disordered" evidence="7">
    <location>
        <begin position="214"/>
        <end position="288"/>
    </location>
</feature>
<evidence type="ECO:0000256" key="2">
    <source>
        <dbReference type="ARBA" id="ARBA00023015"/>
    </source>
</evidence>
<feature type="compositionally biased region" description="Low complexity" evidence="7">
    <location>
        <begin position="253"/>
        <end position="265"/>
    </location>
</feature>
<evidence type="ECO:0000256" key="3">
    <source>
        <dbReference type="ARBA" id="ARBA00023125"/>
    </source>
</evidence>
<dbReference type="FunFam" id="2.20.25.80:FF:000007">
    <property type="entry name" value="WRKY transcription factor 22"/>
    <property type="match status" value="1"/>
</dbReference>
<comment type="caution">
    <text evidence="9">The sequence shown here is derived from an EMBL/GenBank/DDBJ whole genome shotgun (WGS) entry which is preliminary data.</text>
</comment>
<dbReference type="Pfam" id="PF03106">
    <property type="entry name" value="WRKY"/>
    <property type="match status" value="1"/>
</dbReference>
<comment type="similarity">
    <text evidence="6">Belongs to the WRKY group II-e family.</text>
</comment>
<dbReference type="GO" id="GO:0003700">
    <property type="term" value="F:DNA-binding transcription factor activity"/>
    <property type="evidence" value="ECO:0007669"/>
    <property type="project" value="InterPro"/>
</dbReference>
<dbReference type="Proteomes" id="UP001346149">
    <property type="component" value="Unassembled WGS sequence"/>
</dbReference>
<name>A0AAN7MCG4_TRANT</name>
<dbReference type="InterPro" id="IPR044810">
    <property type="entry name" value="WRKY_plant"/>
</dbReference>
<reference evidence="9 10" key="1">
    <citation type="journal article" date="2023" name="Hortic Res">
        <title>Pangenome of water caltrop reveals structural variations and asymmetric subgenome divergence after allopolyploidization.</title>
        <authorList>
            <person name="Zhang X."/>
            <person name="Chen Y."/>
            <person name="Wang L."/>
            <person name="Yuan Y."/>
            <person name="Fang M."/>
            <person name="Shi L."/>
            <person name="Lu R."/>
            <person name="Comes H.P."/>
            <person name="Ma Y."/>
            <person name="Chen Y."/>
            <person name="Huang G."/>
            <person name="Zhou Y."/>
            <person name="Zheng Z."/>
            <person name="Qiu Y."/>
        </authorList>
    </citation>
    <scope>NUCLEOTIDE SEQUENCE [LARGE SCALE GENOMIC DNA]</scope>
    <source>
        <strain evidence="9">F231</strain>
    </source>
</reference>
<evidence type="ECO:0000256" key="7">
    <source>
        <dbReference type="SAM" id="MobiDB-lite"/>
    </source>
</evidence>
<dbReference type="InterPro" id="IPR036576">
    <property type="entry name" value="WRKY_dom_sf"/>
</dbReference>
<keyword evidence="10" id="KW-1185">Reference proteome</keyword>
<evidence type="ECO:0000256" key="1">
    <source>
        <dbReference type="ARBA" id="ARBA00004123"/>
    </source>
</evidence>